<dbReference type="AlphaFoldDB" id="A0AAW1FZX0"/>
<evidence type="ECO:0000313" key="2">
    <source>
        <dbReference type="EMBL" id="KAK9539289.1"/>
    </source>
</evidence>
<dbReference type="EMBL" id="JBCEZU010000023">
    <property type="protein sequence ID" value="KAK9539289.1"/>
    <property type="molecule type" value="Genomic_DNA"/>
</dbReference>
<proteinExistence type="predicted"/>
<protein>
    <submittedName>
        <fullName evidence="2">Uncharacterized protein</fullName>
    </submittedName>
</protein>
<feature type="region of interest" description="Disordered" evidence="1">
    <location>
        <begin position="24"/>
        <end position="132"/>
    </location>
</feature>
<evidence type="ECO:0000256" key="1">
    <source>
        <dbReference type="SAM" id="MobiDB-lite"/>
    </source>
</evidence>
<evidence type="ECO:0000313" key="3">
    <source>
        <dbReference type="Proteomes" id="UP001488805"/>
    </source>
</evidence>
<name>A0AAW1FZX0_ZOAVI</name>
<dbReference type="Proteomes" id="UP001488805">
    <property type="component" value="Unassembled WGS sequence"/>
</dbReference>
<organism evidence="2 3">
    <name type="scientific">Zoarces viviparus</name>
    <name type="common">Viviparous eelpout</name>
    <name type="synonym">Blennius viviparus</name>
    <dbReference type="NCBI Taxonomy" id="48416"/>
    <lineage>
        <taxon>Eukaryota</taxon>
        <taxon>Metazoa</taxon>
        <taxon>Chordata</taxon>
        <taxon>Craniata</taxon>
        <taxon>Vertebrata</taxon>
        <taxon>Euteleostomi</taxon>
        <taxon>Actinopterygii</taxon>
        <taxon>Neopterygii</taxon>
        <taxon>Teleostei</taxon>
        <taxon>Neoteleostei</taxon>
        <taxon>Acanthomorphata</taxon>
        <taxon>Eupercaria</taxon>
        <taxon>Perciformes</taxon>
        <taxon>Cottioidei</taxon>
        <taxon>Zoarcales</taxon>
        <taxon>Zoarcidae</taxon>
        <taxon>Zoarcinae</taxon>
        <taxon>Zoarces</taxon>
    </lineage>
</organism>
<accession>A0AAW1FZX0</accession>
<gene>
    <name evidence="2" type="ORF">VZT92_004405</name>
</gene>
<sequence>MGFWGVQWEDEGGSLRLRVRSEGVNKWRQAEEEEAQERGGRWKGGGNKGDRPSGAVGGGLSHARTCGGCSGSTDWRKCARGGEGGGGAEQKQFRNRAKASTLSPAATAEGRGEQIPAEENEPPSLHEACMTG</sequence>
<feature type="compositionally biased region" description="Basic and acidic residues" evidence="1">
    <location>
        <begin position="24"/>
        <end position="40"/>
    </location>
</feature>
<comment type="caution">
    <text evidence="2">The sequence shown here is derived from an EMBL/GenBank/DDBJ whole genome shotgun (WGS) entry which is preliminary data.</text>
</comment>
<keyword evidence="3" id="KW-1185">Reference proteome</keyword>
<reference evidence="2 3" key="1">
    <citation type="journal article" date="2024" name="Genome Biol. Evol.">
        <title>Chromosome-level genome assembly of the viviparous eelpout Zoarces viviparus.</title>
        <authorList>
            <person name="Fuhrmann N."/>
            <person name="Brasseur M.V."/>
            <person name="Bakowski C.E."/>
            <person name="Podsiadlowski L."/>
            <person name="Prost S."/>
            <person name="Krehenwinkel H."/>
            <person name="Mayer C."/>
        </authorList>
    </citation>
    <scope>NUCLEOTIDE SEQUENCE [LARGE SCALE GENOMIC DNA]</scope>
    <source>
        <strain evidence="2">NO-MEL_2022_Ind0_liver</strain>
    </source>
</reference>